<feature type="compositionally biased region" description="Polar residues" evidence="1">
    <location>
        <begin position="42"/>
        <end position="53"/>
    </location>
</feature>
<accession>A0A7H1VLZ1</accession>
<reference evidence="2 3" key="1">
    <citation type="submission" date="2020-09" db="EMBL/GenBank/DDBJ databases">
        <title>Characterization and genome sequencing of Ruminiclostridium sp. nov. MA18.</title>
        <authorList>
            <person name="Rettenmaier R."/>
            <person name="Kowollik M.-L."/>
            <person name="Liebl W."/>
            <person name="Zverlov V."/>
        </authorList>
    </citation>
    <scope>NUCLEOTIDE SEQUENCE [LARGE SCALE GENOMIC DNA]</scope>
    <source>
        <strain evidence="2 3">MA18</strain>
    </source>
</reference>
<dbReference type="Proteomes" id="UP000306409">
    <property type="component" value="Chromosome"/>
</dbReference>
<organism evidence="2 3">
    <name type="scientific">Ruminiclostridium herbifermentans</name>
    <dbReference type="NCBI Taxonomy" id="2488810"/>
    <lineage>
        <taxon>Bacteria</taxon>
        <taxon>Bacillati</taxon>
        <taxon>Bacillota</taxon>
        <taxon>Clostridia</taxon>
        <taxon>Eubacteriales</taxon>
        <taxon>Oscillospiraceae</taxon>
        <taxon>Ruminiclostridium</taxon>
    </lineage>
</organism>
<dbReference type="AlphaFoldDB" id="A0A7H1VLZ1"/>
<gene>
    <name evidence="2" type="ORF">EHE19_016255</name>
</gene>
<feature type="region of interest" description="Disordered" evidence="1">
    <location>
        <begin position="26"/>
        <end position="53"/>
    </location>
</feature>
<protein>
    <submittedName>
        <fullName evidence="2">Uncharacterized protein</fullName>
    </submittedName>
</protein>
<dbReference type="RefSeq" id="WP_161496465.1">
    <property type="nucleotide sequence ID" value="NZ_CP061336.1"/>
</dbReference>
<proteinExistence type="predicted"/>
<dbReference type="EMBL" id="CP061336">
    <property type="protein sequence ID" value="QNU66403.1"/>
    <property type="molecule type" value="Genomic_DNA"/>
</dbReference>
<evidence type="ECO:0000256" key="1">
    <source>
        <dbReference type="SAM" id="MobiDB-lite"/>
    </source>
</evidence>
<feature type="compositionally biased region" description="Basic and acidic residues" evidence="1">
    <location>
        <begin position="27"/>
        <end position="41"/>
    </location>
</feature>
<dbReference type="KEGG" id="rher:EHE19_016255"/>
<name>A0A7H1VLZ1_9FIRM</name>
<evidence type="ECO:0000313" key="2">
    <source>
        <dbReference type="EMBL" id="QNU66403.1"/>
    </source>
</evidence>
<keyword evidence="3" id="KW-1185">Reference proteome</keyword>
<sequence>MKQTKKKKPRVFRTLIWCIHSNAKMNKNIDDEKPDGKKQEAETATYSLFRQVK</sequence>
<evidence type="ECO:0000313" key="3">
    <source>
        <dbReference type="Proteomes" id="UP000306409"/>
    </source>
</evidence>